<evidence type="ECO:0000313" key="1">
    <source>
        <dbReference type="EMBL" id="RIB16090.1"/>
    </source>
</evidence>
<dbReference type="EMBL" id="QKWP01000703">
    <property type="protein sequence ID" value="RIB16090.1"/>
    <property type="molecule type" value="Genomic_DNA"/>
</dbReference>
<accession>A0A397V0T0</accession>
<sequence>MCTISIEISESDNQIIECLIQEMTCNQTQSIVFPEINSISSNKSCIQDMIPGSVQSLSDLFDKAIKSGQKQILCWYYYSLEFENKIKILIADGKIKDKTARSKIYKEIKPFLPNITDVNLHKKTERARKILKLFGEGGVGIDKINYVTYSASTISGLKDTQIQHIINQVASKTITKCHNQNNSEVNESTTTPIPSDLDNLPKAKILTKSSSEARVSASSISPSNLAHDCTYLCNEALAQYPDLYCQFSSEEIDYYYRNTDESLCPLCKLNHDDDGIEGRYESGFYYIKCEQLKKDAFAYDRCKFKVIYLNWHAKLTGLPDILTDKIRSNLYKKYKKETGHEPWQLPKAVISMPPKPKISDFKPITYEAKPDSELIIKSVLEHLTYLKFRNSFRGINNYNFASPQPWSSPCPICDGKHGNYGLHGEWYKNETEYVLPATLQVINTSSQL</sequence>
<protein>
    <submittedName>
        <fullName evidence="1">Uncharacterized protein</fullName>
    </submittedName>
</protein>
<comment type="caution">
    <text evidence="1">The sequence shown here is derived from an EMBL/GenBank/DDBJ whole genome shotgun (WGS) entry which is preliminary data.</text>
</comment>
<organism evidence="1 2">
    <name type="scientific">Gigaspora rosea</name>
    <dbReference type="NCBI Taxonomy" id="44941"/>
    <lineage>
        <taxon>Eukaryota</taxon>
        <taxon>Fungi</taxon>
        <taxon>Fungi incertae sedis</taxon>
        <taxon>Mucoromycota</taxon>
        <taxon>Glomeromycotina</taxon>
        <taxon>Glomeromycetes</taxon>
        <taxon>Diversisporales</taxon>
        <taxon>Gigasporaceae</taxon>
        <taxon>Gigaspora</taxon>
    </lineage>
</organism>
<dbReference type="AlphaFoldDB" id="A0A397V0T0"/>
<proteinExistence type="predicted"/>
<reference evidence="1 2" key="1">
    <citation type="submission" date="2018-06" db="EMBL/GenBank/DDBJ databases">
        <title>Comparative genomics reveals the genomic features of Rhizophagus irregularis, R. cerebriforme, R. diaphanum and Gigaspora rosea, and their symbiotic lifestyle signature.</title>
        <authorList>
            <person name="Morin E."/>
            <person name="San Clemente H."/>
            <person name="Chen E.C.H."/>
            <person name="De La Providencia I."/>
            <person name="Hainaut M."/>
            <person name="Kuo A."/>
            <person name="Kohler A."/>
            <person name="Murat C."/>
            <person name="Tang N."/>
            <person name="Roy S."/>
            <person name="Loubradou J."/>
            <person name="Henrissat B."/>
            <person name="Grigoriev I.V."/>
            <person name="Corradi N."/>
            <person name="Roux C."/>
            <person name="Martin F.M."/>
        </authorList>
    </citation>
    <scope>NUCLEOTIDE SEQUENCE [LARGE SCALE GENOMIC DNA]</scope>
    <source>
        <strain evidence="1 2">DAOM 194757</strain>
    </source>
</reference>
<evidence type="ECO:0000313" key="2">
    <source>
        <dbReference type="Proteomes" id="UP000266673"/>
    </source>
</evidence>
<dbReference type="OrthoDB" id="2386115at2759"/>
<name>A0A397V0T0_9GLOM</name>
<gene>
    <name evidence="1" type="ORF">C2G38_2247249</name>
</gene>
<dbReference type="Proteomes" id="UP000266673">
    <property type="component" value="Unassembled WGS sequence"/>
</dbReference>
<keyword evidence="2" id="KW-1185">Reference proteome</keyword>